<protein>
    <submittedName>
        <fullName evidence="3">Sugar-transfer associated ATP-grasp</fullName>
    </submittedName>
</protein>
<dbReference type="Proteomes" id="UP000198565">
    <property type="component" value="Unassembled WGS sequence"/>
</dbReference>
<organism evidence="3 4">
    <name type="scientific">Gracilibacillus orientalis</name>
    <dbReference type="NCBI Taxonomy" id="334253"/>
    <lineage>
        <taxon>Bacteria</taxon>
        <taxon>Bacillati</taxon>
        <taxon>Bacillota</taxon>
        <taxon>Bacilli</taxon>
        <taxon>Bacillales</taxon>
        <taxon>Bacillaceae</taxon>
        <taxon>Gracilibacillus</taxon>
    </lineage>
</organism>
<sequence>MNRTVDTSNANKTNLKKYQELGMKIKSKPFKRYYKSGLLDNLDIDYVNSVRDYWKLHYNEEIDPVLNLAFKNLTGNENSRVVPGPVMWKELIPYFNDMDIRAGYSDKNIYDSLIKTERAVKIILKRVRGTYFNSNNESLTKDQALNELLSKKQDYIIKPSRTDNGKGIAKLNYENEMITLKDKKVSMEELEDLYGLDFVVQDVIKQHPVMGDPHPSSVNTLRMVTLRWKNEVRYLLSFARFGANNAVRDNAGTGGVCVGITDDGKFMDYAVDEHTNVYTHHPTTNYAFAEHAQIPNFDKFKEYVIGLHKQILHHDFISWDIAVGEDGLPVFIELNFRGATWLYQLASQRSLFGDLTEEIIEQVRDEKLDKQSKASTTPEITKLKRDHKKLKADNKKKQEEILQLKEENRNLTINNSKIETKLISTENELKKHKKELNKLLNSTSWKLSKPVRLFGKIKK</sequence>
<feature type="region of interest" description="Disordered" evidence="1">
    <location>
        <begin position="367"/>
        <end position="394"/>
    </location>
</feature>
<reference evidence="4" key="1">
    <citation type="submission" date="2016-10" db="EMBL/GenBank/DDBJ databases">
        <authorList>
            <person name="Varghese N."/>
            <person name="Submissions S."/>
        </authorList>
    </citation>
    <scope>NUCLEOTIDE SEQUENCE [LARGE SCALE GENOMIC DNA]</scope>
    <source>
        <strain evidence="4">CGMCC 1.4250</strain>
    </source>
</reference>
<evidence type="ECO:0000256" key="1">
    <source>
        <dbReference type="SAM" id="MobiDB-lite"/>
    </source>
</evidence>
<dbReference type="EMBL" id="FOTR01000011">
    <property type="protein sequence ID" value="SFM27093.1"/>
    <property type="molecule type" value="Genomic_DNA"/>
</dbReference>
<dbReference type="STRING" id="334253.SAMN04487943_11171"/>
<accession>A0A1I4PI40</accession>
<proteinExistence type="predicted"/>
<dbReference type="OrthoDB" id="8736147at2"/>
<evidence type="ECO:0000313" key="3">
    <source>
        <dbReference type="EMBL" id="SFM27093.1"/>
    </source>
</evidence>
<gene>
    <name evidence="3" type="ORF">SAMN04487943_11171</name>
</gene>
<feature type="domain" description="Alpha-L-glutamate ligase-related protein ATP-grasp" evidence="2">
    <location>
        <begin position="91"/>
        <end position="356"/>
    </location>
</feature>
<dbReference type="Pfam" id="PF14397">
    <property type="entry name" value="ATPgrasp_ST"/>
    <property type="match status" value="1"/>
</dbReference>
<evidence type="ECO:0000259" key="2">
    <source>
        <dbReference type="Pfam" id="PF14397"/>
    </source>
</evidence>
<keyword evidence="4" id="KW-1185">Reference proteome</keyword>
<evidence type="ECO:0000313" key="4">
    <source>
        <dbReference type="Proteomes" id="UP000198565"/>
    </source>
</evidence>
<dbReference type="AlphaFoldDB" id="A0A1I4PI40"/>
<dbReference type="SUPFAM" id="SSF56059">
    <property type="entry name" value="Glutathione synthetase ATP-binding domain-like"/>
    <property type="match status" value="1"/>
</dbReference>
<name>A0A1I4PI40_9BACI</name>
<dbReference type="InterPro" id="IPR039523">
    <property type="entry name" value="RimK-rel_E_lig_ATP-grasp"/>
</dbReference>